<evidence type="ECO:0000313" key="5">
    <source>
        <dbReference type="Proteomes" id="UP000006038"/>
    </source>
</evidence>
<feature type="region of interest" description="Disordered" evidence="2">
    <location>
        <begin position="34"/>
        <end position="64"/>
    </location>
</feature>
<evidence type="ECO:0000259" key="3">
    <source>
        <dbReference type="PROSITE" id="PS50891"/>
    </source>
</evidence>
<dbReference type="PANTHER" id="PTHR31301">
    <property type="entry name" value="LOB DOMAIN-CONTAINING PROTEIN 4-RELATED"/>
    <property type="match status" value="1"/>
</dbReference>
<evidence type="ECO:0000313" key="4">
    <source>
        <dbReference type="EnsemblPlants" id="OB08G27360.1"/>
    </source>
</evidence>
<organism evidence="4">
    <name type="scientific">Oryza brachyantha</name>
    <name type="common">malo sina</name>
    <dbReference type="NCBI Taxonomy" id="4533"/>
    <lineage>
        <taxon>Eukaryota</taxon>
        <taxon>Viridiplantae</taxon>
        <taxon>Streptophyta</taxon>
        <taxon>Embryophyta</taxon>
        <taxon>Tracheophyta</taxon>
        <taxon>Spermatophyta</taxon>
        <taxon>Magnoliopsida</taxon>
        <taxon>Liliopsida</taxon>
        <taxon>Poales</taxon>
        <taxon>Poaceae</taxon>
        <taxon>BOP clade</taxon>
        <taxon>Oryzoideae</taxon>
        <taxon>Oryzeae</taxon>
        <taxon>Oryzinae</taxon>
        <taxon>Oryza</taxon>
    </lineage>
</organism>
<feature type="compositionally biased region" description="Low complexity" evidence="2">
    <location>
        <begin position="198"/>
        <end position="207"/>
    </location>
</feature>
<dbReference type="PANTHER" id="PTHR31301:SF159">
    <property type="entry name" value="LOB DOMAIN-CONTAINING PROTEIN 23"/>
    <property type="match status" value="1"/>
</dbReference>
<reference evidence="4" key="1">
    <citation type="journal article" date="2013" name="Nat. Commun.">
        <title>Whole-genome sequencing of Oryza brachyantha reveals mechanisms underlying Oryza genome evolution.</title>
        <authorList>
            <person name="Chen J."/>
            <person name="Huang Q."/>
            <person name="Gao D."/>
            <person name="Wang J."/>
            <person name="Lang Y."/>
            <person name="Liu T."/>
            <person name="Li B."/>
            <person name="Bai Z."/>
            <person name="Luis Goicoechea J."/>
            <person name="Liang C."/>
            <person name="Chen C."/>
            <person name="Zhang W."/>
            <person name="Sun S."/>
            <person name="Liao Y."/>
            <person name="Zhang X."/>
            <person name="Yang L."/>
            <person name="Song C."/>
            <person name="Wang M."/>
            <person name="Shi J."/>
            <person name="Liu G."/>
            <person name="Liu J."/>
            <person name="Zhou H."/>
            <person name="Zhou W."/>
            <person name="Yu Q."/>
            <person name="An N."/>
            <person name="Chen Y."/>
            <person name="Cai Q."/>
            <person name="Wang B."/>
            <person name="Liu B."/>
            <person name="Min J."/>
            <person name="Huang Y."/>
            <person name="Wu H."/>
            <person name="Li Z."/>
            <person name="Zhang Y."/>
            <person name="Yin Y."/>
            <person name="Song W."/>
            <person name="Jiang J."/>
            <person name="Jackson S.A."/>
            <person name="Wing R.A."/>
            <person name="Wang J."/>
            <person name="Chen M."/>
        </authorList>
    </citation>
    <scope>NUCLEOTIDE SEQUENCE [LARGE SCALE GENOMIC DNA]</scope>
    <source>
        <strain evidence="4">cv. IRGC 101232</strain>
    </source>
</reference>
<evidence type="ECO:0000256" key="1">
    <source>
        <dbReference type="ARBA" id="ARBA00005474"/>
    </source>
</evidence>
<dbReference type="InterPro" id="IPR004883">
    <property type="entry name" value="LOB"/>
</dbReference>
<accession>J3MUF5</accession>
<dbReference type="AlphaFoldDB" id="J3MUF5"/>
<dbReference type="Gramene" id="OB08G27360.1">
    <property type="protein sequence ID" value="OB08G27360.1"/>
    <property type="gene ID" value="OB08G27360"/>
</dbReference>
<keyword evidence="5" id="KW-1185">Reference proteome</keyword>
<feature type="domain" description="LOB" evidence="3">
    <location>
        <begin position="67"/>
        <end position="168"/>
    </location>
</feature>
<dbReference type="OMA" id="ASAELWC"/>
<sequence>MDSSITRLQLADLLLPCMPCKYIRWKDLGVSSPNPAKIVRSKTGDIMPENDDDDDRPPPPPPHPAARRCAACRYLRRRCADDCVLAPFFPASRPHRYFCVHTVFGASNVARLLQSLPMAERGNAANTMAMEAYWRVQDPVYGCTGIINRLQDEIRAVQCELARTQALLAIALAAAASRQLQPPPPPPPQQDRAGGRPVVVVVRGQQQQEEEEEQSPPAPSLMDPADEYLNLDGL</sequence>
<dbReference type="PROSITE" id="PS50891">
    <property type="entry name" value="LOB"/>
    <property type="match status" value="1"/>
</dbReference>
<dbReference type="EnsemblPlants" id="OB08G27360.1">
    <property type="protein sequence ID" value="OB08G27360.1"/>
    <property type="gene ID" value="OB08G27360"/>
</dbReference>
<dbReference type="Pfam" id="PF03195">
    <property type="entry name" value="LOB"/>
    <property type="match status" value="1"/>
</dbReference>
<evidence type="ECO:0000256" key="2">
    <source>
        <dbReference type="SAM" id="MobiDB-lite"/>
    </source>
</evidence>
<proteinExistence type="inferred from homology"/>
<dbReference type="HOGENOM" id="CLU_058353_2_0_1"/>
<comment type="similarity">
    <text evidence="1">Belongs to the LOB domain-containing protein family.</text>
</comment>
<dbReference type="STRING" id="4533.J3MUF5"/>
<dbReference type="eggNOG" id="ENOG502S2P2">
    <property type="taxonomic scope" value="Eukaryota"/>
</dbReference>
<reference evidence="4" key="2">
    <citation type="submission" date="2013-04" db="UniProtKB">
        <authorList>
            <consortium name="EnsemblPlants"/>
        </authorList>
    </citation>
    <scope>IDENTIFICATION</scope>
</reference>
<protein>
    <recommendedName>
        <fullName evidence="3">LOB domain-containing protein</fullName>
    </recommendedName>
</protein>
<feature type="region of interest" description="Disordered" evidence="2">
    <location>
        <begin position="178"/>
        <end position="234"/>
    </location>
</feature>
<name>J3MUF5_ORYBR</name>
<dbReference type="Proteomes" id="UP000006038">
    <property type="component" value="Chromosome 8"/>
</dbReference>